<evidence type="ECO:0000313" key="3">
    <source>
        <dbReference type="Proteomes" id="UP000824890"/>
    </source>
</evidence>
<comment type="caution">
    <text evidence="2">The sequence shown here is derived from an EMBL/GenBank/DDBJ whole genome shotgun (WGS) entry which is preliminary data.</text>
</comment>
<protein>
    <submittedName>
        <fullName evidence="2">Uncharacterized protein</fullName>
    </submittedName>
</protein>
<dbReference type="Proteomes" id="UP000824890">
    <property type="component" value="Unassembled WGS sequence"/>
</dbReference>
<organism evidence="2 3">
    <name type="scientific">Brassica napus</name>
    <name type="common">Rape</name>
    <dbReference type="NCBI Taxonomy" id="3708"/>
    <lineage>
        <taxon>Eukaryota</taxon>
        <taxon>Viridiplantae</taxon>
        <taxon>Streptophyta</taxon>
        <taxon>Embryophyta</taxon>
        <taxon>Tracheophyta</taxon>
        <taxon>Spermatophyta</taxon>
        <taxon>Magnoliopsida</taxon>
        <taxon>eudicotyledons</taxon>
        <taxon>Gunneridae</taxon>
        <taxon>Pentapetalae</taxon>
        <taxon>rosids</taxon>
        <taxon>malvids</taxon>
        <taxon>Brassicales</taxon>
        <taxon>Brassicaceae</taxon>
        <taxon>Brassiceae</taxon>
        <taxon>Brassica</taxon>
    </lineage>
</organism>
<feature type="region of interest" description="Disordered" evidence="1">
    <location>
        <begin position="1"/>
        <end position="20"/>
    </location>
</feature>
<feature type="compositionally biased region" description="Basic residues" evidence="1">
    <location>
        <begin position="1"/>
        <end position="10"/>
    </location>
</feature>
<feature type="region of interest" description="Disordered" evidence="1">
    <location>
        <begin position="37"/>
        <end position="57"/>
    </location>
</feature>
<reference evidence="2 3" key="1">
    <citation type="submission" date="2021-05" db="EMBL/GenBank/DDBJ databases">
        <title>Genome Assembly of Synthetic Allotetraploid Brassica napus Reveals Homoeologous Exchanges between Subgenomes.</title>
        <authorList>
            <person name="Davis J.T."/>
        </authorList>
    </citation>
    <scope>NUCLEOTIDE SEQUENCE [LARGE SCALE GENOMIC DNA]</scope>
    <source>
        <strain evidence="3">cv. Da-Ae</strain>
        <tissue evidence="2">Seedling</tissue>
    </source>
</reference>
<evidence type="ECO:0000313" key="2">
    <source>
        <dbReference type="EMBL" id="KAH0864340.1"/>
    </source>
</evidence>
<accession>A0ABQ7Y818</accession>
<evidence type="ECO:0000256" key="1">
    <source>
        <dbReference type="SAM" id="MobiDB-lite"/>
    </source>
</evidence>
<name>A0ABQ7Y818_BRANA</name>
<proteinExistence type="predicted"/>
<keyword evidence="3" id="KW-1185">Reference proteome</keyword>
<feature type="non-terminal residue" evidence="2">
    <location>
        <position position="1"/>
    </location>
</feature>
<dbReference type="EMBL" id="JAGKQM010000018">
    <property type="protein sequence ID" value="KAH0864340.1"/>
    <property type="molecule type" value="Genomic_DNA"/>
</dbReference>
<gene>
    <name evidence="2" type="ORF">HID58_081551</name>
</gene>
<sequence length="106" mass="11990">AIQQKKRHLMSKTCSNPNKEYPRVAHASIAFTVSQINAGEQRTTHRKSHLPPESSRNHETLLSFSTSIFSTEPNKIKASSAKHVPWALESINRLEPRSHPNPYFSS</sequence>